<name>A0ABY5J0W7_9BACT</name>
<keyword evidence="2" id="KW-1185">Reference proteome</keyword>
<dbReference type="SUPFAM" id="SSF101386">
    <property type="entry name" value="all-alpha NTP pyrophosphatases"/>
    <property type="match status" value="1"/>
</dbReference>
<dbReference type="InterPro" id="IPR016947">
    <property type="entry name" value="UCP030140"/>
</dbReference>
<dbReference type="CDD" id="cd11527">
    <property type="entry name" value="NTP-PPase_dUTPase"/>
    <property type="match status" value="1"/>
</dbReference>
<reference evidence="1" key="1">
    <citation type="submission" date="2022-07" db="EMBL/GenBank/DDBJ databases">
        <title>Complete genome of Mycoplasma equigenitalium type strain T37.</title>
        <authorList>
            <person name="Spergser J."/>
        </authorList>
    </citation>
    <scope>NUCLEOTIDE SEQUENCE</scope>
    <source>
        <strain evidence="1">T37</strain>
    </source>
</reference>
<dbReference type="RefSeq" id="WP_129722862.1">
    <property type="nucleotide sequence ID" value="NZ_CP101808.1"/>
</dbReference>
<sequence>MNLEKIFIKQRELDNSIIQKSKAVYASLTTEQRHKLSKISLLIEICEFMNELETFKYWKQHRKNNINKIKEELADVLHFIISWAVLKNVNPTIEPQIINGDPNDQFIEIVKAVNKLFDDDSTRNVTYALELIIGLAQIIGLSQSDIEQSYLAKNKINWDRINNNY</sequence>
<dbReference type="Gene3D" id="1.10.4010.10">
    <property type="entry name" value="Type II deoxyuridine triphosphatase"/>
    <property type="match status" value="1"/>
</dbReference>
<accession>A0ABY5J0W7</accession>
<dbReference type="PIRSF" id="PIRSF030140">
    <property type="entry name" value="UCP030140"/>
    <property type="match status" value="1"/>
</dbReference>
<dbReference type="EMBL" id="CP101808">
    <property type="protein sequence ID" value="UUD36899.1"/>
    <property type="molecule type" value="Genomic_DNA"/>
</dbReference>
<proteinExistence type="predicted"/>
<dbReference type="Proteomes" id="UP001059576">
    <property type="component" value="Chromosome"/>
</dbReference>
<dbReference type="InterPro" id="IPR014871">
    <property type="entry name" value="dUTPase/dCTP_pyrophosphatase"/>
</dbReference>
<organism evidence="1 2">
    <name type="scientific">Mycoplasmopsis equigenitalium</name>
    <dbReference type="NCBI Taxonomy" id="114883"/>
    <lineage>
        <taxon>Bacteria</taxon>
        <taxon>Bacillati</taxon>
        <taxon>Mycoplasmatota</taxon>
        <taxon>Mycoplasmoidales</taxon>
        <taxon>Metamycoplasmataceae</taxon>
        <taxon>Mycoplasmopsis</taxon>
    </lineage>
</organism>
<evidence type="ECO:0000313" key="1">
    <source>
        <dbReference type="EMBL" id="UUD36899.1"/>
    </source>
</evidence>
<evidence type="ECO:0000313" key="2">
    <source>
        <dbReference type="Proteomes" id="UP001059576"/>
    </source>
</evidence>
<gene>
    <name evidence="1" type="ORF">NPA09_03305</name>
</gene>
<protein>
    <submittedName>
        <fullName evidence="1">dUTP diphosphatase</fullName>
    </submittedName>
</protein>
<dbReference type="Pfam" id="PF08761">
    <property type="entry name" value="dUTPase_2"/>
    <property type="match status" value="1"/>
</dbReference>